<name>A0ABP8U6Z2_9ACTN</name>
<comment type="subcellular location">
    <subcellularLocation>
        <location evidence="1 7">Cell membrane</location>
        <topology evidence="1 7">Multi-pass membrane protein</topology>
    </subcellularLocation>
</comment>
<proteinExistence type="inferred from homology"/>
<evidence type="ECO:0000256" key="1">
    <source>
        <dbReference type="ARBA" id="ARBA00004651"/>
    </source>
</evidence>
<evidence type="ECO:0000256" key="4">
    <source>
        <dbReference type="ARBA" id="ARBA00022692"/>
    </source>
</evidence>
<dbReference type="Pfam" id="PF19300">
    <property type="entry name" value="BPD_transp_1_N"/>
    <property type="match status" value="1"/>
</dbReference>
<keyword evidence="3" id="KW-1003">Cell membrane</keyword>
<keyword evidence="10" id="KW-1185">Reference proteome</keyword>
<feature type="transmembrane region" description="Helical" evidence="7">
    <location>
        <begin position="281"/>
        <end position="307"/>
    </location>
</feature>
<dbReference type="PROSITE" id="PS50928">
    <property type="entry name" value="ABC_TM1"/>
    <property type="match status" value="1"/>
</dbReference>
<protein>
    <submittedName>
        <fullName evidence="9">ABC transporter permease</fullName>
    </submittedName>
</protein>
<evidence type="ECO:0000256" key="3">
    <source>
        <dbReference type="ARBA" id="ARBA00022475"/>
    </source>
</evidence>
<dbReference type="InterPro" id="IPR000515">
    <property type="entry name" value="MetI-like"/>
</dbReference>
<keyword evidence="2 7" id="KW-0813">Transport</keyword>
<evidence type="ECO:0000256" key="6">
    <source>
        <dbReference type="ARBA" id="ARBA00023136"/>
    </source>
</evidence>
<feature type="domain" description="ABC transmembrane type-1" evidence="8">
    <location>
        <begin position="95"/>
        <end position="304"/>
    </location>
</feature>
<gene>
    <name evidence="9" type="ORF">GCM10023196_029370</name>
</gene>
<sequence>MIRFVVRRVLTSGLVLWIVTTCVFILFFATSRDPAARFAGKMATPQTLALLRHRMGLDDPIPVQYWHFLTRTLEGDFGYSYVTRTPVGDLIKEALPVTVSLAVGGCALWLLVGLVCGVASARRAHTLLDRGIAVTVLLGISVPAFIAAMTLLYLFTAALPVFPQSGYVPIAQNPVRWCEHLILPWATFAIAQAAVYTRLTRGALLDVLGEDYIRTARAKGLAEGHIIFRHGLRAALTPVVTQFGIDAGMALSGALVTESVFGLPGLGQLTTRSMISGDLPVIMAVVLLGAFFTVLANLAVDIIYCFLDPRVHPA</sequence>
<organism evidence="9 10">
    <name type="scientific">Actinoallomurus vinaceus</name>
    <dbReference type="NCBI Taxonomy" id="1080074"/>
    <lineage>
        <taxon>Bacteria</taxon>
        <taxon>Bacillati</taxon>
        <taxon>Actinomycetota</taxon>
        <taxon>Actinomycetes</taxon>
        <taxon>Streptosporangiales</taxon>
        <taxon>Thermomonosporaceae</taxon>
        <taxon>Actinoallomurus</taxon>
    </lineage>
</organism>
<dbReference type="PANTHER" id="PTHR43163:SF9">
    <property type="entry name" value="ABC TRANSPORTER PERMEASE PROTEIN"/>
    <property type="match status" value="1"/>
</dbReference>
<evidence type="ECO:0000256" key="2">
    <source>
        <dbReference type="ARBA" id="ARBA00022448"/>
    </source>
</evidence>
<evidence type="ECO:0000256" key="7">
    <source>
        <dbReference type="RuleBase" id="RU363032"/>
    </source>
</evidence>
<dbReference type="Proteomes" id="UP001501442">
    <property type="component" value="Unassembled WGS sequence"/>
</dbReference>
<accession>A0ABP8U6Z2</accession>
<feature type="transmembrane region" description="Helical" evidence="7">
    <location>
        <begin position="94"/>
        <end position="119"/>
    </location>
</feature>
<feature type="transmembrane region" description="Helical" evidence="7">
    <location>
        <begin position="131"/>
        <end position="155"/>
    </location>
</feature>
<comment type="caution">
    <text evidence="9">The sequence shown here is derived from an EMBL/GenBank/DDBJ whole genome shotgun (WGS) entry which is preliminary data.</text>
</comment>
<dbReference type="Pfam" id="PF00528">
    <property type="entry name" value="BPD_transp_1"/>
    <property type="match status" value="1"/>
</dbReference>
<dbReference type="EMBL" id="BAABHK010000003">
    <property type="protein sequence ID" value="GAA4625398.1"/>
    <property type="molecule type" value="Genomic_DNA"/>
</dbReference>
<dbReference type="SUPFAM" id="SSF161098">
    <property type="entry name" value="MetI-like"/>
    <property type="match status" value="1"/>
</dbReference>
<evidence type="ECO:0000259" key="8">
    <source>
        <dbReference type="PROSITE" id="PS50928"/>
    </source>
</evidence>
<comment type="similarity">
    <text evidence="7">Belongs to the binding-protein-dependent transport system permease family.</text>
</comment>
<keyword evidence="6 7" id="KW-0472">Membrane</keyword>
<keyword evidence="4 7" id="KW-0812">Transmembrane</keyword>
<keyword evidence="5 7" id="KW-1133">Transmembrane helix</keyword>
<dbReference type="RefSeq" id="WP_345431304.1">
    <property type="nucleotide sequence ID" value="NZ_BAABHK010000003.1"/>
</dbReference>
<dbReference type="CDD" id="cd06261">
    <property type="entry name" value="TM_PBP2"/>
    <property type="match status" value="1"/>
</dbReference>
<dbReference type="InterPro" id="IPR035906">
    <property type="entry name" value="MetI-like_sf"/>
</dbReference>
<dbReference type="PANTHER" id="PTHR43163">
    <property type="entry name" value="DIPEPTIDE TRANSPORT SYSTEM PERMEASE PROTEIN DPPB-RELATED"/>
    <property type="match status" value="1"/>
</dbReference>
<evidence type="ECO:0000256" key="5">
    <source>
        <dbReference type="ARBA" id="ARBA00022989"/>
    </source>
</evidence>
<dbReference type="InterPro" id="IPR045621">
    <property type="entry name" value="BPD_transp_1_N"/>
</dbReference>
<feature type="transmembrane region" description="Helical" evidence="7">
    <location>
        <begin position="9"/>
        <end position="29"/>
    </location>
</feature>
<evidence type="ECO:0000313" key="10">
    <source>
        <dbReference type="Proteomes" id="UP001501442"/>
    </source>
</evidence>
<dbReference type="Gene3D" id="1.10.3720.10">
    <property type="entry name" value="MetI-like"/>
    <property type="match status" value="1"/>
</dbReference>
<reference evidence="10" key="1">
    <citation type="journal article" date="2019" name="Int. J. Syst. Evol. Microbiol.">
        <title>The Global Catalogue of Microorganisms (GCM) 10K type strain sequencing project: providing services to taxonomists for standard genome sequencing and annotation.</title>
        <authorList>
            <consortium name="The Broad Institute Genomics Platform"/>
            <consortium name="The Broad Institute Genome Sequencing Center for Infectious Disease"/>
            <person name="Wu L."/>
            <person name="Ma J."/>
        </authorList>
    </citation>
    <scope>NUCLEOTIDE SEQUENCE [LARGE SCALE GENOMIC DNA]</scope>
    <source>
        <strain evidence="10">JCM 17939</strain>
    </source>
</reference>
<evidence type="ECO:0000313" key="9">
    <source>
        <dbReference type="EMBL" id="GAA4625398.1"/>
    </source>
</evidence>